<feature type="region of interest" description="Disordered" evidence="2">
    <location>
        <begin position="71"/>
        <end position="105"/>
    </location>
</feature>
<dbReference type="Proteomes" id="UP000701853">
    <property type="component" value="Chromosome 5"/>
</dbReference>
<feature type="compositionally biased region" description="Basic and acidic residues" evidence="2">
    <location>
        <begin position="186"/>
        <end position="203"/>
    </location>
</feature>
<feature type="coiled-coil region" evidence="1">
    <location>
        <begin position="124"/>
        <end position="151"/>
    </location>
</feature>
<evidence type="ECO:0008006" key="5">
    <source>
        <dbReference type="Google" id="ProtNLM"/>
    </source>
</evidence>
<dbReference type="AlphaFoldDB" id="A0A8J5Z2K0"/>
<dbReference type="Gene3D" id="2.40.70.10">
    <property type="entry name" value="Acid Proteases"/>
    <property type="match status" value="1"/>
</dbReference>
<name>A0A8J5Z2K0_9ROSI</name>
<evidence type="ECO:0000313" key="3">
    <source>
        <dbReference type="EMBL" id="KAG8493005.1"/>
    </source>
</evidence>
<dbReference type="InterPro" id="IPR021109">
    <property type="entry name" value="Peptidase_aspartic_dom_sf"/>
</dbReference>
<dbReference type="PANTHER" id="PTHR33067:SF35">
    <property type="entry name" value="ASPARTIC PEPTIDASE DDI1-TYPE DOMAIN-CONTAINING PROTEIN"/>
    <property type="match status" value="1"/>
</dbReference>
<dbReference type="EMBL" id="JAHUZN010000005">
    <property type="protein sequence ID" value="KAG8493005.1"/>
    <property type="molecule type" value="Genomic_DNA"/>
</dbReference>
<evidence type="ECO:0000313" key="4">
    <source>
        <dbReference type="Proteomes" id="UP000701853"/>
    </source>
</evidence>
<sequence>MIDAVAGRTINNKTSEDAYKFIEEISLNNYQWQVMRTKPMKTASVYNIDLVTMLSNQVHLVMRCDSSGGGVHTEYPPFNPTTEEEQNQRPQNPQGFQQPPYQQEKKSNLEEMLSKFISVSETHFQNTETALKSQQATIQGLETQIGQLSKLISKRPQGSLPSNTEPNPREQLNAIDTQEGCDETEPEPRQENMESKGDGEASHNKMMPNSEKFLKELLTNKRKLDATSHMELNAVCSAILKNKLPNKLKDPGSFTILCLIGSLSVNNALADLGASINVMPYKMFKRLGLGELTLRAGDDAVTLQARDSVKTSKTQDNAIKPVDDKTNIQSSL</sequence>
<evidence type="ECO:0000256" key="2">
    <source>
        <dbReference type="SAM" id="MobiDB-lite"/>
    </source>
</evidence>
<proteinExistence type="predicted"/>
<feature type="region of interest" description="Disordered" evidence="2">
    <location>
        <begin position="312"/>
        <end position="332"/>
    </location>
</feature>
<evidence type="ECO:0000256" key="1">
    <source>
        <dbReference type="SAM" id="Coils"/>
    </source>
</evidence>
<organism evidence="3 4">
    <name type="scientific">Gossypium anomalum</name>
    <dbReference type="NCBI Taxonomy" id="47600"/>
    <lineage>
        <taxon>Eukaryota</taxon>
        <taxon>Viridiplantae</taxon>
        <taxon>Streptophyta</taxon>
        <taxon>Embryophyta</taxon>
        <taxon>Tracheophyta</taxon>
        <taxon>Spermatophyta</taxon>
        <taxon>Magnoliopsida</taxon>
        <taxon>eudicotyledons</taxon>
        <taxon>Gunneridae</taxon>
        <taxon>Pentapetalae</taxon>
        <taxon>rosids</taxon>
        <taxon>malvids</taxon>
        <taxon>Malvales</taxon>
        <taxon>Malvaceae</taxon>
        <taxon>Malvoideae</taxon>
        <taxon>Gossypium</taxon>
    </lineage>
</organism>
<gene>
    <name evidence="3" type="ORF">CXB51_012651</name>
</gene>
<protein>
    <recommendedName>
        <fullName evidence="5">Gag-asp_proteas domain-containing protein</fullName>
    </recommendedName>
</protein>
<dbReference type="PANTHER" id="PTHR33067">
    <property type="entry name" value="RNA-DIRECTED DNA POLYMERASE-RELATED"/>
    <property type="match status" value="1"/>
</dbReference>
<feature type="region of interest" description="Disordered" evidence="2">
    <location>
        <begin position="154"/>
        <end position="207"/>
    </location>
</feature>
<reference evidence="3 4" key="1">
    <citation type="journal article" date="2021" name="bioRxiv">
        <title>The Gossypium anomalum genome as a resource for cotton improvement and evolutionary analysis of hybrid incompatibility.</title>
        <authorList>
            <person name="Grover C.E."/>
            <person name="Yuan D."/>
            <person name="Arick M.A."/>
            <person name="Miller E.R."/>
            <person name="Hu G."/>
            <person name="Peterson D.G."/>
            <person name="Wendel J.F."/>
            <person name="Udall J.A."/>
        </authorList>
    </citation>
    <scope>NUCLEOTIDE SEQUENCE [LARGE SCALE GENOMIC DNA]</scope>
    <source>
        <strain evidence="3">JFW-Udall</strain>
        <tissue evidence="3">Leaf</tissue>
    </source>
</reference>
<comment type="caution">
    <text evidence="3">The sequence shown here is derived from an EMBL/GenBank/DDBJ whole genome shotgun (WGS) entry which is preliminary data.</text>
</comment>
<keyword evidence="4" id="KW-1185">Reference proteome</keyword>
<keyword evidence="1" id="KW-0175">Coiled coil</keyword>
<accession>A0A8J5Z2K0</accession>
<dbReference type="OrthoDB" id="1294807at2759"/>